<protein>
    <submittedName>
        <fullName evidence="6">Mg2+ transporter protein, CorA-like/Zinc transport protein ZntB</fullName>
    </submittedName>
</protein>
<proteinExistence type="predicted"/>
<accession>A0A0A2KFT5</accession>
<gene>
    <name evidence="6" type="ORF">PEX2_042140</name>
</gene>
<dbReference type="Gene3D" id="1.20.58.340">
    <property type="entry name" value="Magnesium transport protein CorA, transmembrane region"/>
    <property type="match status" value="1"/>
</dbReference>
<dbReference type="RefSeq" id="XP_016603681.1">
    <property type="nucleotide sequence ID" value="XM_016741489.1"/>
</dbReference>
<sequence>MLRERQTPSGPTCANQADRAYVDQIVARVYKNYQLLHTEARKLDIHCAGSSSITMNSISIHDAKESINQAERVRVLTFLAYLFLPFSFIAAVFGMNVLEFTTPNPPIWLFFCYLMPYHHDLCFDSYLV</sequence>
<keyword evidence="3 5" id="KW-1133">Transmembrane helix</keyword>
<reference evidence="6 7" key="1">
    <citation type="journal article" date="2015" name="Mol. Plant Microbe Interact.">
        <title>Genome, transcriptome, and functional analyses of Penicillium expansum provide new insights into secondary metabolism and pathogenicity.</title>
        <authorList>
            <person name="Ballester A.R."/>
            <person name="Marcet-Houben M."/>
            <person name="Levin E."/>
            <person name="Sela N."/>
            <person name="Selma-Lazaro C."/>
            <person name="Carmona L."/>
            <person name="Wisniewski M."/>
            <person name="Droby S."/>
            <person name="Gonzalez-Candelas L."/>
            <person name="Gabaldon T."/>
        </authorList>
    </citation>
    <scope>NUCLEOTIDE SEQUENCE [LARGE SCALE GENOMIC DNA]</scope>
    <source>
        <strain evidence="6 7">MD-8</strain>
    </source>
</reference>
<dbReference type="InterPro" id="IPR045863">
    <property type="entry name" value="CorA_TM1_TM2"/>
</dbReference>
<evidence type="ECO:0000256" key="4">
    <source>
        <dbReference type="ARBA" id="ARBA00023136"/>
    </source>
</evidence>
<dbReference type="VEuPathDB" id="FungiDB:PEXP_059320"/>
<evidence type="ECO:0000256" key="3">
    <source>
        <dbReference type="ARBA" id="ARBA00022989"/>
    </source>
</evidence>
<keyword evidence="4 5" id="KW-0472">Membrane</keyword>
<dbReference type="GO" id="GO:0046873">
    <property type="term" value="F:metal ion transmembrane transporter activity"/>
    <property type="evidence" value="ECO:0007669"/>
    <property type="project" value="InterPro"/>
</dbReference>
<evidence type="ECO:0000313" key="7">
    <source>
        <dbReference type="Proteomes" id="UP000030143"/>
    </source>
</evidence>
<name>A0A0A2KFT5_PENEN</name>
<dbReference type="EMBL" id="JQFZ01000015">
    <property type="protein sequence ID" value="KGO63200.1"/>
    <property type="molecule type" value="Genomic_DNA"/>
</dbReference>
<dbReference type="InterPro" id="IPR002523">
    <property type="entry name" value="MgTranspt_CorA/ZnTranspt_ZntB"/>
</dbReference>
<dbReference type="Pfam" id="PF01544">
    <property type="entry name" value="CorA"/>
    <property type="match status" value="1"/>
</dbReference>
<evidence type="ECO:0000256" key="5">
    <source>
        <dbReference type="SAM" id="Phobius"/>
    </source>
</evidence>
<dbReference type="Proteomes" id="UP000030143">
    <property type="component" value="Unassembled WGS sequence"/>
</dbReference>
<dbReference type="HOGENOM" id="CLU_1960323_0_0_1"/>
<comment type="subcellular location">
    <subcellularLocation>
        <location evidence="1">Membrane</location>
        <topology evidence="1">Multi-pass membrane protein</topology>
    </subcellularLocation>
</comment>
<dbReference type="GeneID" id="27676908"/>
<comment type="caution">
    <text evidence="6">The sequence shown here is derived from an EMBL/GenBank/DDBJ whole genome shotgun (WGS) entry which is preliminary data.</text>
</comment>
<evidence type="ECO:0000313" key="6">
    <source>
        <dbReference type="EMBL" id="KGO63200.1"/>
    </source>
</evidence>
<dbReference type="GO" id="GO:0016020">
    <property type="term" value="C:membrane"/>
    <property type="evidence" value="ECO:0007669"/>
    <property type="project" value="UniProtKB-SubCell"/>
</dbReference>
<keyword evidence="7" id="KW-1185">Reference proteome</keyword>
<evidence type="ECO:0000256" key="2">
    <source>
        <dbReference type="ARBA" id="ARBA00022692"/>
    </source>
</evidence>
<organism evidence="6 7">
    <name type="scientific">Penicillium expansum</name>
    <name type="common">Blue mold rot fungus</name>
    <dbReference type="NCBI Taxonomy" id="27334"/>
    <lineage>
        <taxon>Eukaryota</taxon>
        <taxon>Fungi</taxon>
        <taxon>Dikarya</taxon>
        <taxon>Ascomycota</taxon>
        <taxon>Pezizomycotina</taxon>
        <taxon>Eurotiomycetes</taxon>
        <taxon>Eurotiomycetidae</taxon>
        <taxon>Eurotiales</taxon>
        <taxon>Aspergillaceae</taxon>
        <taxon>Penicillium</taxon>
    </lineage>
</organism>
<keyword evidence="2 5" id="KW-0812">Transmembrane</keyword>
<feature type="transmembrane region" description="Helical" evidence="5">
    <location>
        <begin position="75"/>
        <end position="98"/>
    </location>
</feature>
<dbReference type="SUPFAM" id="SSF144083">
    <property type="entry name" value="Magnesium transport protein CorA, transmembrane region"/>
    <property type="match status" value="1"/>
</dbReference>
<evidence type="ECO:0000256" key="1">
    <source>
        <dbReference type="ARBA" id="ARBA00004141"/>
    </source>
</evidence>
<dbReference type="AlphaFoldDB" id="A0A0A2KFT5"/>